<dbReference type="InterPro" id="IPR036928">
    <property type="entry name" value="AS_sf"/>
</dbReference>
<dbReference type="InterPro" id="IPR023631">
    <property type="entry name" value="Amidase_dom"/>
</dbReference>
<keyword evidence="4" id="KW-0378">Hydrolase</keyword>
<proteinExistence type="predicted"/>
<feature type="domain" description="Amidase" evidence="3">
    <location>
        <begin position="28"/>
        <end position="447"/>
    </location>
</feature>
<dbReference type="GO" id="GO:0016787">
    <property type="term" value="F:hydrolase activity"/>
    <property type="evidence" value="ECO:0007669"/>
    <property type="project" value="UniProtKB-KW"/>
</dbReference>
<reference evidence="4 5" key="1">
    <citation type="submission" date="2018-03" db="EMBL/GenBank/DDBJ databases">
        <authorList>
            <person name="Gully D."/>
        </authorList>
    </citation>
    <scope>NUCLEOTIDE SEQUENCE [LARGE SCALE GENOMIC DNA]</scope>
    <source>
        <strain evidence="4">ORS3257</strain>
    </source>
</reference>
<accession>A0A2U3Q9S2</accession>
<organism evidence="4 5">
    <name type="scientific">Bradyrhizobium vignae</name>
    <dbReference type="NCBI Taxonomy" id="1549949"/>
    <lineage>
        <taxon>Bacteria</taxon>
        <taxon>Pseudomonadati</taxon>
        <taxon>Pseudomonadota</taxon>
        <taxon>Alphaproteobacteria</taxon>
        <taxon>Hyphomicrobiales</taxon>
        <taxon>Nitrobacteraceae</taxon>
        <taxon>Bradyrhizobium</taxon>
    </lineage>
</organism>
<evidence type="ECO:0000256" key="1">
    <source>
        <dbReference type="ARBA" id="ARBA00003871"/>
    </source>
</evidence>
<sequence>MSAHDWCYDSLLAVAKKLHSGQVSPTALTEFMLERINRLNPRLNCFLTVTAELALRQAAQAETELSQGRRRGPLHGVPVAVKDLCFTQGIPTTNGMSFQKDFKPNEDATVVRRLRDAGAVLVGKLHLAEGAGVDHHPAFGNPVNPWRDDLWPGGSSSGSGVALAAGLCFAAIGSDTGGSIRIPSAHNGLTGLKPTWGRISRHGIFDLAPSYDTLGPMARSAADVAATMGVIAGHDPLDPTSLLDPVPNYLGALGGIDSLRGVRIGIDRDYNGNGAEKRTIDLLEDVVRVLESLGAEIKPITFPDPAPMMRHLSKALQAEIASVHAGTYPAMADHYGARFTKSIQSGLGVSPLDYARAVIERDRFSGLLRLTLRDVDALIMPVSSFQSLTWSELEHMAATETEAGFRFTLPFNASGNPTVTFPAGFSEEDRPLGIQLVGTHLSEARLLRFVHSYQIATSWHLKWSRGATDR</sequence>
<protein>
    <recommendedName>
        <fullName evidence="2">Indoleacetamide hydrolase</fullName>
    </recommendedName>
</protein>
<dbReference type="PANTHER" id="PTHR11895:SF176">
    <property type="entry name" value="AMIDASE AMID-RELATED"/>
    <property type="match status" value="1"/>
</dbReference>
<evidence type="ECO:0000256" key="2">
    <source>
        <dbReference type="ARBA" id="ARBA00021874"/>
    </source>
</evidence>
<comment type="function">
    <text evidence="1">Hydrolyzes indole-3-acetamide (IAM) into indole-3-acetic acid (IAA).</text>
</comment>
<dbReference type="AlphaFoldDB" id="A0A2U3Q9S2"/>
<dbReference type="SUPFAM" id="SSF75304">
    <property type="entry name" value="Amidase signature (AS) enzymes"/>
    <property type="match status" value="1"/>
</dbReference>
<dbReference type="PANTHER" id="PTHR11895">
    <property type="entry name" value="TRANSAMIDASE"/>
    <property type="match status" value="1"/>
</dbReference>
<evidence type="ECO:0000259" key="3">
    <source>
        <dbReference type="Pfam" id="PF01425"/>
    </source>
</evidence>
<name>A0A2U3Q9S2_9BRAD</name>
<dbReference type="InterPro" id="IPR000120">
    <property type="entry name" value="Amidase"/>
</dbReference>
<dbReference type="InterPro" id="IPR020556">
    <property type="entry name" value="Amidase_CS"/>
</dbReference>
<dbReference type="RefSeq" id="WP_122405311.1">
    <property type="nucleotide sequence ID" value="NZ_LS398110.1"/>
</dbReference>
<dbReference type="KEGG" id="bvz:BRAD3257_7399"/>
<dbReference type="Pfam" id="PF01425">
    <property type="entry name" value="Amidase"/>
    <property type="match status" value="1"/>
</dbReference>
<dbReference type="Proteomes" id="UP000246085">
    <property type="component" value="Chromosome BRAD3257"/>
</dbReference>
<dbReference type="PROSITE" id="PS00571">
    <property type="entry name" value="AMIDASES"/>
    <property type="match status" value="1"/>
</dbReference>
<evidence type="ECO:0000313" key="5">
    <source>
        <dbReference type="Proteomes" id="UP000246085"/>
    </source>
</evidence>
<dbReference type="Gene3D" id="3.90.1300.10">
    <property type="entry name" value="Amidase signature (AS) domain"/>
    <property type="match status" value="1"/>
</dbReference>
<evidence type="ECO:0000313" key="4">
    <source>
        <dbReference type="EMBL" id="SPP98136.1"/>
    </source>
</evidence>
<dbReference type="EMBL" id="LS398110">
    <property type="protein sequence ID" value="SPP98136.1"/>
    <property type="molecule type" value="Genomic_DNA"/>
</dbReference>
<gene>
    <name evidence="4" type="primary">amiD</name>
    <name evidence="4" type="ORF">BRAD3257_7399</name>
</gene>